<dbReference type="InterPro" id="IPR029486">
    <property type="entry name" value="GH97_N"/>
</dbReference>
<evidence type="ECO:0000313" key="7">
    <source>
        <dbReference type="EMBL" id="REA60930.1"/>
    </source>
</evidence>
<dbReference type="InterPro" id="IPR013785">
    <property type="entry name" value="Aldolase_TIM"/>
</dbReference>
<protein>
    <submittedName>
        <fullName evidence="7">Alpha-glucosidase</fullName>
    </submittedName>
</protein>
<evidence type="ECO:0000259" key="4">
    <source>
        <dbReference type="Pfam" id="PF10566"/>
    </source>
</evidence>
<evidence type="ECO:0000256" key="2">
    <source>
        <dbReference type="ARBA" id="ARBA00011245"/>
    </source>
</evidence>
<proteinExistence type="predicted"/>
<dbReference type="AlphaFoldDB" id="A0A3D8YAU9"/>
<feature type="domain" description="Glycosyl-hydrolase 97 C-terminal oligomerisation" evidence="6">
    <location>
        <begin position="547"/>
        <end position="642"/>
    </location>
</feature>
<dbReference type="Pfam" id="PF14508">
    <property type="entry name" value="GH97_N"/>
    <property type="match status" value="1"/>
</dbReference>
<keyword evidence="3" id="KW-0106">Calcium</keyword>
<evidence type="ECO:0000259" key="6">
    <source>
        <dbReference type="Pfam" id="PF14509"/>
    </source>
</evidence>
<evidence type="ECO:0000259" key="5">
    <source>
        <dbReference type="Pfam" id="PF14508"/>
    </source>
</evidence>
<accession>A0A3D8YAU9</accession>
<comment type="cofactor">
    <cofactor evidence="1">
        <name>Ca(2+)</name>
        <dbReference type="ChEBI" id="CHEBI:29108"/>
    </cofactor>
</comment>
<reference evidence="7 8" key="1">
    <citation type="submission" date="2018-07" db="EMBL/GenBank/DDBJ databases">
        <title>Dyadobacter roseus sp. nov., isolated from rose rhizosphere soil.</title>
        <authorList>
            <person name="Chen L."/>
        </authorList>
    </citation>
    <scope>NUCLEOTIDE SEQUENCE [LARGE SCALE GENOMIC DNA]</scope>
    <source>
        <strain evidence="7 8">RS19</strain>
    </source>
</reference>
<dbReference type="SUPFAM" id="SSF51445">
    <property type="entry name" value="(Trans)glycosidases"/>
    <property type="match status" value="1"/>
</dbReference>
<feature type="domain" description="Glycosyl-hydrolase 97 N-terminal" evidence="5">
    <location>
        <begin position="28"/>
        <end position="301"/>
    </location>
</feature>
<dbReference type="Pfam" id="PF10566">
    <property type="entry name" value="Glyco_hydro_97"/>
    <property type="match status" value="1"/>
</dbReference>
<dbReference type="Gene3D" id="3.20.20.70">
    <property type="entry name" value="Aldolase class I"/>
    <property type="match status" value="1"/>
</dbReference>
<dbReference type="PANTHER" id="PTHR35803:SF3">
    <property type="entry name" value="ALPHA-GLUCOSIDASE"/>
    <property type="match status" value="1"/>
</dbReference>
<dbReference type="GO" id="GO:0030246">
    <property type="term" value="F:carbohydrate binding"/>
    <property type="evidence" value="ECO:0007669"/>
    <property type="project" value="InterPro"/>
</dbReference>
<evidence type="ECO:0000256" key="3">
    <source>
        <dbReference type="ARBA" id="ARBA00022837"/>
    </source>
</evidence>
<organism evidence="7 8">
    <name type="scientific">Dyadobacter luteus</name>
    <dbReference type="NCBI Taxonomy" id="2259619"/>
    <lineage>
        <taxon>Bacteria</taxon>
        <taxon>Pseudomonadati</taxon>
        <taxon>Bacteroidota</taxon>
        <taxon>Cytophagia</taxon>
        <taxon>Cytophagales</taxon>
        <taxon>Spirosomataceae</taxon>
        <taxon>Dyadobacter</taxon>
    </lineage>
</organism>
<dbReference type="PANTHER" id="PTHR35803">
    <property type="entry name" value="GLUCAN 1,4-ALPHA-GLUCOSIDASE SUSB-RELATED"/>
    <property type="match status" value="1"/>
</dbReference>
<feature type="domain" description="Glycosyl-hydrolase 97 catalytic" evidence="4">
    <location>
        <begin position="315"/>
        <end position="466"/>
    </location>
</feature>
<dbReference type="InterPro" id="IPR052720">
    <property type="entry name" value="Glycosyl_hydrolase_97"/>
</dbReference>
<evidence type="ECO:0000256" key="1">
    <source>
        <dbReference type="ARBA" id="ARBA00001913"/>
    </source>
</evidence>
<dbReference type="Gene3D" id="2.70.98.10">
    <property type="match status" value="1"/>
</dbReference>
<dbReference type="Pfam" id="PF14509">
    <property type="entry name" value="GH97_C"/>
    <property type="match status" value="1"/>
</dbReference>
<dbReference type="RefSeq" id="WP_115831452.1">
    <property type="nucleotide sequence ID" value="NZ_QNUL01000009.1"/>
</dbReference>
<name>A0A3D8YAU9_9BACT</name>
<dbReference type="InterPro" id="IPR017853">
    <property type="entry name" value="GH"/>
</dbReference>
<keyword evidence="8" id="KW-1185">Reference proteome</keyword>
<dbReference type="EMBL" id="QNUL01000009">
    <property type="protein sequence ID" value="REA60930.1"/>
    <property type="molecule type" value="Genomic_DNA"/>
</dbReference>
<comment type="caution">
    <text evidence="7">The sequence shown here is derived from an EMBL/GenBank/DDBJ whole genome shotgun (WGS) entry which is preliminary data.</text>
</comment>
<dbReference type="InterPro" id="IPR014718">
    <property type="entry name" value="GH-type_carb-bd"/>
</dbReference>
<gene>
    <name evidence="7" type="ORF">DSL64_13595</name>
</gene>
<comment type="subunit">
    <text evidence="2">Monomer.</text>
</comment>
<dbReference type="OrthoDB" id="57532at2"/>
<dbReference type="InterPro" id="IPR029483">
    <property type="entry name" value="GH97_C"/>
</dbReference>
<evidence type="ECO:0000313" key="8">
    <source>
        <dbReference type="Proteomes" id="UP000256373"/>
    </source>
</evidence>
<dbReference type="Proteomes" id="UP000256373">
    <property type="component" value="Unassembled WGS sequence"/>
</dbReference>
<dbReference type="InterPro" id="IPR019563">
    <property type="entry name" value="GH97_catalytic"/>
</dbReference>
<sequence>MKNYQSFLLVFLILLAVKSQGQPVRELLQSPDGNFKIQVVQKKLKSGTKQLYYQVSYKNKPIILESELGVLIENNLFESALAITNDSSQYWFENLNLSGTERTSQNEIWKPVYGERSTVKDHYNEMVLKFEKFASGNAATAGNSGTAYDRRRSYEMHLIVRAYDSGVAFKYFFPENKNGLFMHITGEQTAFTLPEGSKAYYERWAQGPYTLLPLKNWPDESERPLTLTLPGGLHVALLEAGMVDYARTKFRLSKTKKNTLLASLYGDVDAITPFSTPWRVVMASEKPGRLLENNDLLLNLNPANKIANTSWIKPGKVIRSGLTTKDAKACVDFAALHNLQYVHLDAGWYGPEMKVASDASKVSAERDLAMQELIAYANDKGIGIMIYVNQRALLNQIDTLFPLYQKWGIKGVKFGFVQIGSNRWTHWLHEAVKKAADYELMVDIHDEYRPTGFSRTYPNLLTQEGIRGNEEFPDATHNTILPFTRGLAGAGDYTICYFDKRLRNTHAHQLALAVVMYSPLQFLFWYDKPAAYENEPEIEFFEKVPTVWDTTLVTDGVIGQYVTIARKSGEDWFVGSITNNDARTLTLSLDFLEEGKKYTASVYHDDPALTSRTQVAIKRKTVDNNQTLEMLMPARGGQAIWFTPVK</sequence>